<evidence type="ECO:0000256" key="11">
    <source>
        <dbReference type="ARBA" id="ARBA00023201"/>
    </source>
</evidence>
<feature type="transmembrane region" description="Helical" evidence="14">
    <location>
        <begin position="450"/>
        <end position="468"/>
    </location>
</feature>
<keyword evidence="10 14" id="KW-0472">Membrane</keyword>
<gene>
    <name evidence="15" type="ORF">G0Q06_10450</name>
</gene>
<dbReference type="Proteomes" id="UP000478417">
    <property type="component" value="Unassembled WGS sequence"/>
</dbReference>
<evidence type="ECO:0000256" key="1">
    <source>
        <dbReference type="ARBA" id="ARBA00004651"/>
    </source>
</evidence>
<evidence type="ECO:0000256" key="5">
    <source>
        <dbReference type="ARBA" id="ARBA00022692"/>
    </source>
</evidence>
<feature type="transmembrane region" description="Helical" evidence="14">
    <location>
        <begin position="12"/>
        <end position="31"/>
    </location>
</feature>
<evidence type="ECO:0000256" key="7">
    <source>
        <dbReference type="ARBA" id="ARBA00022989"/>
    </source>
</evidence>
<dbReference type="InterPro" id="IPR038377">
    <property type="entry name" value="Na/Glc_symporter_sf"/>
</dbReference>
<dbReference type="PANTHER" id="PTHR48086:SF3">
    <property type="entry name" value="SODIUM_PROLINE SYMPORTER"/>
    <property type="match status" value="1"/>
</dbReference>
<evidence type="ECO:0000256" key="10">
    <source>
        <dbReference type="ARBA" id="ARBA00023136"/>
    </source>
</evidence>
<keyword evidence="6" id="KW-0769">Symport</keyword>
<evidence type="ECO:0000256" key="8">
    <source>
        <dbReference type="ARBA" id="ARBA00023053"/>
    </source>
</evidence>
<feature type="transmembrane region" description="Helical" evidence="14">
    <location>
        <begin position="425"/>
        <end position="443"/>
    </location>
</feature>
<evidence type="ECO:0000256" key="9">
    <source>
        <dbReference type="ARBA" id="ARBA00023065"/>
    </source>
</evidence>
<feature type="transmembrane region" description="Helical" evidence="14">
    <location>
        <begin position="488"/>
        <end position="509"/>
    </location>
</feature>
<evidence type="ECO:0000256" key="3">
    <source>
        <dbReference type="ARBA" id="ARBA00022448"/>
    </source>
</evidence>
<proteinExistence type="inferred from homology"/>
<accession>A0A6B2M1I8</accession>
<evidence type="ECO:0000256" key="4">
    <source>
        <dbReference type="ARBA" id="ARBA00022475"/>
    </source>
</evidence>
<dbReference type="AlphaFoldDB" id="A0A6B2M1I8"/>
<dbReference type="RefSeq" id="WP_163965495.1">
    <property type="nucleotide sequence ID" value="NZ_JAAGNX010000002.1"/>
</dbReference>
<keyword evidence="4" id="KW-1003">Cell membrane</keyword>
<comment type="subcellular location">
    <subcellularLocation>
        <location evidence="1">Cell membrane</location>
        <topology evidence="1">Multi-pass membrane protein</topology>
    </subcellularLocation>
</comment>
<organism evidence="15 16">
    <name type="scientific">Oceanipulchritudo coccoides</name>
    <dbReference type="NCBI Taxonomy" id="2706888"/>
    <lineage>
        <taxon>Bacteria</taxon>
        <taxon>Pseudomonadati</taxon>
        <taxon>Verrucomicrobiota</taxon>
        <taxon>Opitutia</taxon>
        <taxon>Puniceicoccales</taxon>
        <taxon>Oceanipulchritudinaceae</taxon>
        <taxon>Oceanipulchritudo</taxon>
    </lineage>
</organism>
<evidence type="ECO:0000256" key="14">
    <source>
        <dbReference type="SAM" id="Phobius"/>
    </source>
</evidence>
<feature type="transmembrane region" description="Helical" evidence="14">
    <location>
        <begin position="194"/>
        <end position="218"/>
    </location>
</feature>
<protein>
    <submittedName>
        <fullName evidence="15">Sodium/solute symporter</fullName>
    </submittedName>
</protein>
<keyword evidence="5 14" id="KW-0812">Transmembrane</keyword>
<dbReference type="InterPro" id="IPR050277">
    <property type="entry name" value="Sodium:Solute_Symporter"/>
</dbReference>
<reference evidence="15 16" key="1">
    <citation type="submission" date="2020-02" db="EMBL/GenBank/DDBJ databases">
        <title>Albibacoteraceae fam. nov., the first described family within the subdivision 4 Verrucomicrobia.</title>
        <authorList>
            <person name="Xi F."/>
        </authorList>
    </citation>
    <scope>NUCLEOTIDE SEQUENCE [LARGE SCALE GENOMIC DNA]</scope>
    <source>
        <strain evidence="15 16">CK1056</strain>
    </source>
</reference>
<keyword evidence="11" id="KW-0739">Sodium transport</keyword>
<keyword evidence="3" id="KW-0813">Transport</keyword>
<keyword evidence="9" id="KW-0406">Ion transport</keyword>
<comment type="similarity">
    <text evidence="2 13">Belongs to the sodium:solute symporter (SSF) (TC 2.A.21) family.</text>
</comment>
<keyword evidence="7 14" id="KW-1133">Transmembrane helix</keyword>
<feature type="transmembrane region" description="Helical" evidence="14">
    <location>
        <begin position="52"/>
        <end position="72"/>
    </location>
</feature>
<dbReference type="GO" id="GO:0006814">
    <property type="term" value="P:sodium ion transport"/>
    <property type="evidence" value="ECO:0007669"/>
    <property type="project" value="UniProtKB-KW"/>
</dbReference>
<dbReference type="GO" id="GO:0015293">
    <property type="term" value="F:symporter activity"/>
    <property type="evidence" value="ECO:0007669"/>
    <property type="project" value="UniProtKB-KW"/>
</dbReference>
<keyword evidence="8" id="KW-0915">Sodium</keyword>
<feature type="transmembrane region" description="Helical" evidence="14">
    <location>
        <begin position="92"/>
        <end position="109"/>
    </location>
</feature>
<comment type="caution">
    <text evidence="15">The sequence shown here is derived from an EMBL/GenBank/DDBJ whole genome shotgun (WGS) entry which is preliminary data.</text>
</comment>
<sequence>MEQGFGIDLPVSAAVIIGVIIVGYFILITAFGTYFSRFSRDINDFFFSGQRFAWWLAAASMVATGIGSYSYLKYSEQGFRTGMSSAMTYTNDWFIVPFFMFGWLPIIYFARVRSIPEYFERRFNRTARYIAVCIIMSYMFFYIGYNLFTIGVALEGMFGLPILYTVPVVAFFLGAYVTFGGQTAVIFTDLFQGIMLYLAGGIAIAAGIAALGGFGEWWSFLPETHRLPFVHLTDNPKFNTSGLFWGEALAGSIAFTFMNQGFIMRYLAIKSVNEGRKAALFNVVITLPVSAIIVGAVGWIAKSLIVKQAVEGGALEGINEIHIENTFHTFIIVTWETLQQNSWLFGFVVAALTAALMSTIDTLINACAAIGIYDIYKPLIKPDADDKHYLKAARWASVIATMVGVLLVIWFAQQRGSLMQIHYKGVMVIIPSIVTTIFLGAFWRRFTAPAACISMLVGSVLTLVTNWFPEWIDPLSRFVSGPDNDVYIYMRALFGMVVTGSLGVVISFFTQPRRSEDIVGLTVDTLDEGMALYKGGTPNHEVGEKVRRLPVVADRVIPEGLISLSPTVMDRLKAKEGDMVYIEDSRWFMGGLRSEHVKAGPPHERGDDTVLISPATFEQAYLIEGRTATLEKIF</sequence>
<feature type="transmembrane region" description="Helical" evidence="14">
    <location>
        <begin position="343"/>
        <end position="373"/>
    </location>
</feature>
<keyword evidence="16" id="KW-1185">Reference proteome</keyword>
<feature type="transmembrane region" description="Helical" evidence="14">
    <location>
        <begin position="162"/>
        <end position="187"/>
    </location>
</feature>
<dbReference type="GO" id="GO:0005886">
    <property type="term" value="C:plasma membrane"/>
    <property type="evidence" value="ECO:0007669"/>
    <property type="project" value="UniProtKB-SubCell"/>
</dbReference>
<feature type="transmembrane region" description="Helical" evidence="14">
    <location>
        <begin position="279"/>
        <end position="301"/>
    </location>
</feature>
<comment type="catalytic activity">
    <reaction evidence="12">
        <text>L-proline(in) + Na(+)(in) = L-proline(out) + Na(+)(out)</text>
        <dbReference type="Rhea" id="RHEA:28967"/>
        <dbReference type="ChEBI" id="CHEBI:29101"/>
        <dbReference type="ChEBI" id="CHEBI:60039"/>
    </reaction>
</comment>
<evidence type="ECO:0000256" key="6">
    <source>
        <dbReference type="ARBA" id="ARBA00022847"/>
    </source>
</evidence>
<dbReference type="EMBL" id="JAAGNX010000002">
    <property type="protein sequence ID" value="NDV62871.1"/>
    <property type="molecule type" value="Genomic_DNA"/>
</dbReference>
<name>A0A6B2M1I8_9BACT</name>
<evidence type="ECO:0000256" key="13">
    <source>
        <dbReference type="RuleBase" id="RU362091"/>
    </source>
</evidence>
<evidence type="ECO:0000256" key="2">
    <source>
        <dbReference type="ARBA" id="ARBA00006434"/>
    </source>
</evidence>
<evidence type="ECO:0000313" key="15">
    <source>
        <dbReference type="EMBL" id="NDV62871.1"/>
    </source>
</evidence>
<dbReference type="PROSITE" id="PS50283">
    <property type="entry name" value="NA_SOLUT_SYMP_3"/>
    <property type="match status" value="1"/>
</dbReference>
<dbReference type="InterPro" id="IPR001734">
    <property type="entry name" value="Na/solute_symporter"/>
</dbReference>
<dbReference type="CDD" id="cd10322">
    <property type="entry name" value="SLC5sbd"/>
    <property type="match status" value="1"/>
</dbReference>
<feature type="transmembrane region" description="Helical" evidence="14">
    <location>
        <begin position="129"/>
        <end position="150"/>
    </location>
</feature>
<feature type="transmembrane region" description="Helical" evidence="14">
    <location>
        <begin position="393"/>
        <end position="413"/>
    </location>
</feature>
<feature type="transmembrane region" description="Helical" evidence="14">
    <location>
        <begin position="238"/>
        <end position="258"/>
    </location>
</feature>
<dbReference type="NCBIfam" id="TIGR00813">
    <property type="entry name" value="sss"/>
    <property type="match status" value="1"/>
</dbReference>
<dbReference type="PANTHER" id="PTHR48086">
    <property type="entry name" value="SODIUM/PROLINE SYMPORTER-RELATED"/>
    <property type="match status" value="1"/>
</dbReference>
<evidence type="ECO:0000256" key="12">
    <source>
        <dbReference type="ARBA" id="ARBA00033708"/>
    </source>
</evidence>
<evidence type="ECO:0000313" key="16">
    <source>
        <dbReference type="Proteomes" id="UP000478417"/>
    </source>
</evidence>
<dbReference type="Gene3D" id="1.20.1730.10">
    <property type="entry name" value="Sodium/glucose cotransporter"/>
    <property type="match status" value="1"/>
</dbReference>
<dbReference type="Pfam" id="PF00474">
    <property type="entry name" value="SSF"/>
    <property type="match status" value="1"/>
</dbReference>